<evidence type="ECO:0000256" key="1">
    <source>
        <dbReference type="ARBA" id="ARBA00001946"/>
    </source>
</evidence>
<dbReference type="InterPro" id="IPR045244">
    <property type="entry name" value="PGM"/>
</dbReference>
<reference evidence="6 7" key="1">
    <citation type="submission" date="2019-01" db="EMBL/GenBank/DDBJ databases">
        <title>Sequencing of cultivated peanut Arachis hypogaea provides insights into genome evolution and oil improvement.</title>
        <authorList>
            <person name="Chen X."/>
        </authorList>
    </citation>
    <scope>NUCLEOTIDE SEQUENCE [LARGE SCALE GENOMIC DNA]</scope>
    <source>
        <strain evidence="7">cv. Fuhuasheng</strain>
        <tissue evidence="6">Leaves</tissue>
    </source>
</reference>
<accession>A0A445BFV7</accession>
<dbReference type="InterPro" id="IPR016055">
    <property type="entry name" value="A-D-PHexomutase_a/b/a-I/II/III"/>
</dbReference>
<dbReference type="GO" id="GO:0005975">
    <property type="term" value="P:carbohydrate metabolic process"/>
    <property type="evidence" value="ECO:0007669"/>
    <property type="project" value="InterPro"/>
</dbReference>
<dbReference type="EMBL" id="SDMP01000009">
    <property type="protein sequence ID" value="RYR37560.1"/>
    <property type="molecule type" value="Genomic_DNA"/>
</dbReference>
<keyword evidence="2" id="KW-0479">Metal-binding</keyword>
<keyword evidence="5" id="KW-0119">Carbohydrate metabolism</keyword>
<gene>
    <name evidence="6" type="ORF">Ahy_A09g042435</name>
</gene>
<organism evidence="6 7">
    <name type="scientific">Arachis hypogaea</name>
    <name type="common">Peanut</name>
    <dbReference type="NCBI Taxonomy" id="3818"/>
    <lineage>
        <taxon>Eukaryota</taxon>
        <taxon>Viridiplantae</taxon>
        <taxon>Streptophyta</taxon>
        <taxon>Embryophyta</taxon>
        <taxon>Tracheophyta</taxon>
        <taxon>Spermatophyta</taxon>
        <taxon>Magnoliopsida</taxon>
        <taxon>eudicotyledons</taxon>
        <taxon>Gunneridae</taxon>
        <taxon>Pentapetalae</taxon>
        <taxon>rosids</taxon>
        <taxon>fabids</taxon>
        <taxon>Fabales</taxon>
        <taxon>Fabaceae</taxon>
        <taxon>Papilionoideae</taxon>
        <taxon>50 kb inversion clade</taxon>
        <taxon>dalbergioids sensu lato</taxon>
        <taxon>Dalbergieae</taxon>
        <taxon>Pterocarpus clade</taxon>
        <taxon>Arachis</taxon>
    </lineage>
</organism>
<dbReference type="GO" id="GO:0046872">
    <property type="term" value="F:metal ion binding"/>
    <property type="evidence" value="ECO:0007669"/>
    <property type="project" value="UniProtKB-KW"/>
</dbReference>
<evidence type="ECO:0000256" key="3">
    <source>
        <dbReference type="ARBA" id="ARBA00022842"/>
    </source>
</evidence>
<dbReference type="Proteomes" id="UP000289738">
    <property type="component" value="Chromosome A09"/>
</dbReference>
<dbReference type="PANTHER" id="PTHR22573">
    <property type="entry name" value="PHOSPHOHEXOMUTASE FAMILY MEMBER"/>
    <property type="match status" value="1"/>
</dbReference>
<proteinExistence type="predicted"/>
<dbReference type="PANTHER" id="PTHR22573:SF59">
    <property type="entry name" value="PHOSPHOGLUCOMUTASE, CHLOROPLASTIC"/>
    <property type="match status" value="1"/>
</dbReference>
<dbReference type="GO" id="GO:0005829">
    <property type="term" value="C:cytosol"/>
    <property type="evidence" value="ECO:0007669"/>
    <property type="project" value="TreeGrafter"/>
</dbReference>
<sequence>MSASYNPGGPEYDWVLSSGQPAPESITDKIYGNTLSISEIKIADIPDVDLSKTGVTKFGSFSVEVIDPVSDYLELLETVFDFQLIRSLISRPDFSCGY</sequence>
<evidence type="ECO:0000313" key="6">
    <source>
        <dbReference type="EMBL" id="RYR37560.1"/>
    </source>
</evidence>
<evidence type="ECO:0000256" key="2">
    <source>
        <dbReference type="ARBA" id="ARBA00022723"/>
    </source>
</evidence>
<evidence type="ECO:0000256" key="4">
    <source>
        <dbReference type="ARBA" id="ARBA00023235"/>
    </source>
</evidence>
<evidence type="ECO:0000313" key="7">
    <source>
        <dbReference type="Proteomes" id="UP000289738"/>
    </source>
</evidence>
<dbReference type="Gene3D" id="3.40.120.10">
    <property type="entry name" value="Alpha-D-Glucose-1,6-Bisphosphate, subunit A, domain 3"/>
    <property type="match status" value="1"/>
</dbReference>
<comment type="caution">
    <text evidence="6">The sequence shown here is derived from an EMBL/GenBank/DDBJ whole genome shotgun (WGS) entry which is preliminary data.</text>
</comment>
<dbReference type="GO" id="GO:0004614">
    <property type="term" value="F:phosphoglucomutase activity"/>
    <property type="evidence" value="ECO:0007669"/>
    <property type="project" value="InterPro"/>
</dbReference>
<dbReference type="SUPFAM" id="SSF53738">
    <property type="entry name" value="Phosphoglucomutase, first 3 domains"/>
    <property type="match status" value="1"/>
</dbReference>
<dbReference type="AlphaFoldDB" id="A0A445BFV7"/>
<protein>
    <submittedName>
        <fullName evidence="6">Uncharacterized protein</fullName>
    </submittedName>
</protein>
<keyword evidence="4" id="KW-0413">Isomerase</keyword>
<keyword evidence="3" id="KW-0460">Magnesium</keyword>
<keyword evidence="7" id="KW-1185">Reference proteome</keyword>
<evidence type="ECO:0000256" key="5">
    <source>
        <dbReference type="ARBA" id="ARBA00023277"/>
    </source>
</evidence>
<name>A0A445BFV7_ARAHY</name>
<comment type="cofactor">
    <cofactor evidence="1">
        <name>Mg(2+)</name>
        <dbReference type="ChEBI" id="CHEBI:18420"/>
    </cofactor>
</comment>